<accession>A0A1N6Y5L8</accession>
<protein>
    <submittedName>
        <fullName evidence="1">Uncharacterized protein</fullName>
    </submittedName>
</protein>
<dbReference type="AlphaFoldDB" id="A0A1N6Y5L8"/>
<dbReference type="PROSITE" id="PS51257">
    <property type="entry name" value="PROKAR_LIPOPROTEIN"/>
    <property type="match status" value="1"/>
</dbReference>
<dbReference type="OrthoDB" id="1179579at2"/>
<dbReference type="Proteomes" id="UP000186953">
    <property type="component" value="Unassembled WGS sequence"/>
</dbReference>
<proteinExistence type="predicted"/>
<dbReference type="EMBL" id="FTMA01000006">
    <property type="protein sequence ID" value="SIR09816.1"/>
    <property type="molecule type" value="Genomic_DNA"/>
</dbReference>
<reference evidence="2" key="1">
    <citation type="submission" date="2017-01" db="EMBL/GenBank/DDBJ databases">
        <authorList>
            <person name="Varghese N."/>
            <person name="Submissions S."/>
        </authorList>
    </citation>
    <scope>NUCLEOTIDE SEQUENCE [LARGE SCALE GENOMIC DNA]</scope>
    <source>
        <strain evidence="2">DSM 15366</strain>
    </source>
</reference>
<keyword evidence="2" id="KW-1185">Reference proteome</keyword>
<evidence type="ECO:0000313" key="1">
    <source>
        <dbReference type="EMBL" id="SIR09816.1"/>
    </source>
</evidence>
<organism evidence="1 2">
    <name type="scientific">Maribacter ulvicola</name>
    <dbReference type="NCBI Taxonomy" id="228959"/>
    <lineage>
        <taxon>Bacteria</taxon>
        <taxon>Pseudomonadati</taxon>
        <taxon>Bacteroidota</taxon>
        <taxon>Flavobacteriia</taxon>
        <taxon>Flavobacteriales</taxon>
        <taxon>Flavobacteriaceae</taxon>
        <taxon>Maribacter</taxon>
    </lineage>
</organism>
<name>A0A1N6Y5L8_9FLAO</name>
<evidence type="ECO:0000313" key="2">
    <source>
        <dbReference type="Proteomes" id="UP000186953"/>
    </source>
</evidence>
<dbReference type="RefSeq" id="WP_076549566.1">
    <property type="nucleotide sequence ID" value="NZ_FTMA01000006.1"/>
</dbReference>
<sequence length="65" mass="7182">MSIPQRIILAILACVAMQSCSKDTDIISEFVVLDAAKTEYRSVKVSSDFEIEKSEKTVALIPFSD</sequence>
<gene>
    <name evidence="1" type="ORF">SAMN05421797_10687</name>
</gene>